<dbReference type="Proteomes" id="UP000887574">
    <property type="component" value="Unplaced"/>
</dbReference>
<dbReference type="GO" id="GO:0005737">
    <property type="term" value="C:cytoplasm"/>
    <property type="evidence" value="ECO:0007669"/>
    <property type="project" value="TreeGrafter"/>
</dbReference>
<dbReference type="AlphaFoldDB" id="A0A915DEG3"/>
<reference evidence="6" key="1">
    <citation type="submission" date="2022-11" db="UniProtKB">
        <authorList>
            <consortium name="WormBaseParasite"/>
        </authorList>
    </citation>
    <scope>IDENTIFICATION</scope>
</reference>
<evidence type="ECO:0000313" key="6">
    <source>
        <dbReference type="WBParaSite" id="jg19067"/>
    </source>
</evidence>
<organism evidence="5 6">
    <name type="scientific">Ditylenchus dipsaci</name>
    <dbReference type="NCBI Taxonomy" id="166011"/>
    <lineage>
        <taxon>Eukaryota</taxon>
        <taxon>Metazoa</taxon>
        <taxon>Ecdysozoa</taxon>
        <taxon>Nematoda</taxon>
        <taxon>Chromadorea</taxon>
        <taxon>Rhabditida</taxon>
        <taxon>Tylenchina</taxon>
        <taxon>Tylenchomorpha</taxon>
        <taxon>Sphaerularioidea</taxon>
        <taxon>Anguinidae</taxon>
        <taxon>Anguininae</taxon>
        <taxon>Ditylenchus</taxon>
    </lineage>
</organism>
<dbReference type="Pfam" id="PF10189">
    <property type="entry name" value="Ints3_N"/>
    <property type="match status" value="1"/>
</dbReference>
<comment type="function">
    <text evidence="2">Component of the integrator complex, a multiprotein complex that terminates RNA polymerase II (Pol II) transcription in the promoter-proximal region of genes. The integrator complex provides a quality checkpoint during transcription elongation by driving premature transcription termination of transcripts that are unfavorably configured for transcriptional elongation: the complex terminates transcription by (1) catalyzing dephosphorylation of the C-terminal domain (CTD) of Pol II subunit Polr2A/Rbp1 and Spt5, and (2) degrading the exiting nascent RNA transcript via endonuclease activity. The integrator complex is also involved in the 3'-end processing of the U7 snRNA, and also the spliceosomal snRNAs U1, U2, U4 and U5.</text>
</comment>
<feature type="compositionally biased region" description="Polar residues" evidence="3">
    <location>
        <begin position="272"/>
        <end position="281"/>
    </location>
</feature>
<evidence type="ECO:0000256" key="2">
    <source>
        <dbReference type="ARBA" id="ARBA00054331"/>
    </source>
</evidence>
<feature type="domain" description="Integrator complex subunit 3 N-terminal" evidence="4">
    <location>
        <begin position="2"/>
        <end position="242"/>
    </location>
</feature>
<feature type="region of interest" description="Disordered" evidence="3">
    <location>
        <begin position="272"/>
        <end position="308"/>
    </location>
</feature>
<evidence type="ECO:0000313" key="5">
    <source>
        <dbReference type="Proteomes" id="UP000887574"/>
    </source>
</evidence>
<feature type="compositionally biased region" description="Basic residues" evidence="3">
    <location>
        <begin position="291"/>
        <end position="300"/>
    </location>
</feature>
<protein>
    <recommendedName>
        <fullName evidence="1">SOSS complex subunit A homolog</fullName>
    </recommendedName>
</protein>
<sequence length="358" mass="40426">MLMLGRDLVLVLMRLSKIPQFIPLWKTLLHNPSALLPKFNGIGQLMSMPCSNFLLSFRVSLHVSRRVEFLLKLKNLAGSKHLDWFAKIHLSAVDSGSLRAEIMRYVWYNIHLPEFQQPAAIETRAQFLNWLLRNAKAGAEMQWCKLMLLFDWLGFENQPPNSLTFVEPAFSVIRHLISSYPPLANSLVDFLIRISNTFHPSLTSYFSNCITTAMVSLSAAGMPIADVLDNPRLEKPLKDSFRETFPGVFFAKKTSPPLAPIIASVSDITKPSTSALSTEQPTLPPVEPPKKSRKKNVKRKISSDVESGEDIASTVIEVLELSDGDEEEDKSQPLSVLLPMLREEFKEHLERLDIAMRE</sequence>
<evidence type="ECO:0000259" key="4">
    <source>
        <dbReference type="Pfam" id="PF10189"/>
    </source>
</evidence>
<name>A0A915DEG3_9BILA</name>
<proteinExistence type="predicted"/>
<evidence type="ECO:0000256" key="3">
    <source>
        <dbReference type="SAM" id="MobiDB-lite"/>
    </source>
</evidence>
<accession>A0A915DEG3</accession>
<evidence type="ECO:0000256" key="1">
    <source>
        <dbReference type="ARBA" id="ARBA00032741"/>
    </source>
</evidence>
<dbReference type="PANTHER" id="PTHR13587">
    <property type="entry name" value="INTEGRATOR COMPLEX SUBUNIT 3"/>
    <property type="match status" value="1"/>
</dbReference>
<dbReference type="WBParaSite" id="jg19067">
    <property type="protein sequence ID" value="jg19067"/>
    <property type="gene ID" value="jg19067"/>
</dbReference>
<dbReference type="InterPro" id="IPR045334">
    <property type="entry name" value="INTS3"/>
</dbReference>
<keyword evidence="5" id="KW-1185">Reference proteome</keyword>
<dbReference type="PANTHER" id="PTHR13587:SF7">
    <property type="entry name" value="INTEGRATOR COMPLEX SUBUNIT 3"/>
    <property type="match status" value="1"/>
</dbReference>
<dbReference type="InterPro" id="IPR019333">
    <property type="entry name" value="INTS3_N"/>
</dbReference>